<dbReference type="CDD" id="cd04791">
    <property type="entry name" value="LanC_SerThrkinase"/>
    <property type="match status" value="1"/>
</dbReference>
<dbReference type="InterPro" id="IPR053524">
    <property type="entry name" value="Aerial_hyphae_peptide-synth"/>
</dbReference>
<dbReference type="PROSITE" id="PS50011">
    <property type="entry name" value="PROTEIN_KINASE_DOM"/>
    <property type="match status" value="1"/>
</dbReference>
<dbReference type="SUPFAM" id="SSF158745">
    <property type="entry name" value="LanC-like"/>
    <property type="match status" value="1"/>
</dbReference>
<dbReference type="Proteomes" id="UP001501638">
    <property type="component" value="Unassembled WGS sequence"/>
</dbReference>
<feature type="compositionally biased region" description="Polar residues" evidence="1">
    <location>
        <begin position="865"/>
        <end position="876"/>
    </location>
</feature>
<accession>A0ABN3JWL4</accession>
<keyword evidence="4" id="KW-1185">Reference proteome</keyword>
<comment type="caution">
    <text evidence="3">The sequence shown here is derived from an EMBL/GenBank/DDBJ whole genome shotgun (WGS) entry which is preliminary data.</text>
</comment>
<dbReference type="Pfam" id="PF00069">
    <property type="entry name" value="Pkinase"/>
    <property type="match status" value="1"/>
</dbReference>
<evidence type="ECO:0000259" key="2">
    <source>
        <dbReference type="PROSITE" id="PS50011"/>
    </source>
</evidence>
<dbReference type="Pfam" id="PF25816">
    <property type="entry name" value="RamC_N"/>
    <property type="match status" value="1"/>
</dbReference>
<sequence>MNKRYEVYCLADRVFYETPDRLPKSSGGKDITGPFEAARRPVPEGWRSSVSGDWLHIAPVDEQGGLGQGRRPAQGWKIHVSACLDNAGRVAAVVWDYCIPRGIPFKFVPSAQLLYLRNSKYAGRGSSGKFATLYPADEAELRRILEELGKLLDGEPGPYILSDLRWNKGPLYVRYGAFATRNCLDDKGDIVPAIENPDGRLVPDRRGPAFRPPEWVALPEFLRPHLDARNATSTSALPYRVERALHFSNGGGVYEATDTRTGAKVVLKEARPYAGLAGDGADAVARLEREKAALERLGGLGVAPEVRDWFTLGDHRFLVMDFLDGRPLHSFIARRHPLLWPEPDPHALTEYTHWVLDVHRATETAVAAVHGRGLVVGDLHPFNIMLAPDERTVRLLDFEAAMPVEEHRGQTLAHPGFAAPVDYKGYEVDHYALACLRIALLLPMTTLFAVDRAKAVHLADIAAGQFPDLPRSFLDEAVRVISGDRKPRAVHYLPVDPADRRQGPASMVRAILRSATPERDDRLFPGDIAQFTDGGGLGMAYGAAGILYALDETGHGRWEKGEEWLLDHTDPPPDGTSLGFYDGLTGVAYLLDRLGHTDRALDLMGHVLDEKWQTLGSDLHGGLAGLGLALDHLARTTGEAGLYDHALTAARILMERNHAAGKRAGLLRGATGSALFFLRLYESTGDSALLDHAASALRADLARCVQDRTGALAVDEGFRTMPYLATGSVGIGMVLDDYLVHRPDEEEFTRARRNILPAARSRYYAEPGLFEGRAGMILHLARAGAPRADVDAHIAALGWYAVPYEGELAFPGDQMMRISMDLATGTAGCLLALGAARAEHPASLPFLPPLPAGAPGGTRTGPTRVVTQQSPSLRKG</sequence>
<dbReference type="SMART" id="SM01260">
    <property type="entry name" value="LANC_like"/>
    <property type="match status" value="1"/>
</dbReference>
<dbReference type="SMART" id="SM00220">
    <property type="entry name" value="S_TKc"/>
    <property type="match status" value="1"/>
</dbReference>
<evidence type="ECO:0000313" key="3">
    <source>
        <dbReference type="EMBL" id="GAA2439705.1"/>
    </source>
</evidence>
<dbReference type="InterPro" id="IPR057929">
    <property type="entry name" value="RamC_N"/>
</dbReference>
<dbReference type="Gene3D" id="1.10.510.10">
    <property type="entry name" value="Transferase(Phosphotransferase) domain 1"/>
    <property type="match status" value="1"/>
</dbReference>
<dbReference type="InterPro" id="IPR012341">
    <property type="entry name" value="6hp_glycosidase-like_sf"/>
</dbReference>
<dbReference type="RefSeq" id="WP_344322216.1">
    <property type="nucleotide sequence ID" value="NZ_BAAASZ010000018.1"/>
</dbReference>
<dbReference type="Pfam" id="PF05147">
    <property type="entry name" value="LANC_like"/>
    <property type="match status" value="1"/>
</dbReference>
<organism evidence="3 4">
    <name type="scientific">Streptomyces macrosporus</name>
    <dbReference type="NCBI Taxonomy" id="44032"/>
    <lineage>
        <taxon>Bacteria</taxon>
        <taxon>Bacillati</taxon>
        <taxon>Actinomycetota</taxon>
        <taxon>Actinomycetes</taxon>
        <taxon>Kitasatosporales</taxon>
        <taxon>Streptomycetaceae</taxon>
        <taxon>Streptomyces</taxon>
    </lineage>
</organism>
<name>A0ABN3JWL4_9ACTN</name>
<dbReference type="InterPro" id="IPR000719">
    <property type="entry name" value="Prot_kinase_dom"/>
</dbReference>
<dbReference type="InterPro" id="IPR058053">
    <property type="entry name" value="RamC_C"/>
</dbReference>
<evidence type="ECO:0000313" key="4">
    <source>
        <dbReference type="Proteomes" id="UP001501638"/>
    </source>
</evidence>
<feature type="region of interest" description="Disordered" evidence="1">
    <location>
        <begin position="847"/>
        <end position="876"/>
    </location>
</feature>
<reference evidence="3 4" key="1">
    <citation type="journal article" date="2019" name="Int. J. Syst. Evol. Microbiol.">
        <title>The Global Catalogue of Microorganisms (GCM) 10K type strain sequencing project: providing services to taxonomists for standard genome sequencing and annotation.</title>
        <authorList>
            <consortium name="The Broad Institute Genomics Platform"/>
            <consortium name="The Broad Institute Genome Sequencing Center for Infectious Disease"/>
            <person name="Wu L."/>
            <person name="Ma J."/>
        </authorList>
    </citation>
    <scope>NUCLEOTIDE SEQUENCE [LARGE SCALE GENOMIC DNA]</scope>
    <source>
        <strain evidence="3 4">JCM 6305</strain>
    </source>
</reference>
<dbReference type="EMBL" id="BAAASZ010000018">
    <property type="protein sequence ID" value="GAA2439705.1"/>
    <property type="molecule type" value="Genomic_DNA"/>
</dbReference>
<dbReference type="InterPro" id="IPR007822">
    <property type="entry name" value="LANC-like"/>
</dbReference>
<gene>
    <name evidence="3" type="primary">lanKC_1</name>
    <name evidence="3" type="ORF">GCM10010405_23820</name>
</gene>
<dbReference type="NCBIfam" id="NF038151">
    <property type="entry name" value="lanthi_synth_III"/>
    <property type="match status" value="1"/>
</dbReference>
<feature type="domain" description="Protein kinase" evidence="2">
    <location>
        <begin position="239"/>
        <end position="512"/>
    </location>
</feature>
<dbReference type="SUPFAM" id="SSF56112">
    <property type="entry name" value="Protein kinase-like (PK-like)"/>
    <property type="match status" value="1"/>
</dbReference>
<dbReference type="Gene3D" id="1.50.10.10">
    <property type="match status" value="1"/>
</dbReference>
<evidence type="ECO:0000256" key="1">
    <source>
        <dbReference type="SAM" id="MobiDB-lite"/>
    </source>
</evidence>
<dbReference type="InterPro" id="IPR011009">
    <property type="entry name" value="Kinase-like_dom_sf"/>
</dbReference>
<proteinExistence type="predicted"/>
<protein>
    <submittedName>
        <fullName evidence="3">Class III lanthionine synthetase LanKC</fullName>
    </submittedName>
</protein>